<evidence type="ECO:0000256" key="3">
    <source>
        <dbReference type="RuleBase" id="RU365036"/>
    </source>
</evidence>
<evidence type="ECO:0000256" key="2">
    <source>
        <dbReference type="ARBA" id="ARBA00008954"/>
    </source>
</evidence>
<protein>
    <recommendedName>
        <fullName evidence="3">Ornithine aminotransferase</fullName>
        <ecNumber evidence="3">2.6.1.13</ecNumber>
    </recommendedName>
</protein>
<evidence type="ECO:0000313" key="4">
    <source>
        <dbReference type="EMBL" id="CZR68161.1"/>
    </source>
</evidence>
<comment type="cofactor">
    <cofactor evidence="1 3">
        <name>pyridoxal 5'-phosphate</name>
        <dbReference type="ChEBI" id="CHEBI:597326"/>
    </cofactor>
</comment>
<dbReference type="GO" id="GO:0030170">
    <property type="term" value="F:pyridoxal phosphate binding"/>
    <property type="evidence" value="ECO:0007669"/>
    <property type="project" value="InterPro"/>
</dbReference>
<dbReference type="EMBL" id="FJOG01000051">
    <property type="protein sequence ID" value="CZR68161.1"/>
    <property type="molecule type" value="Genomic_DNA"/>
</dbReference>
<dbReference type="Pfam" id="PF00202">
    <property type="entry name" value="Aminotran_3"/>
    <property type="match status" value="1"/>
</dbReference>
<reference evidence="4 5" key="1">
    <citation type="submission" date="2016-03" db="EMBL/GenBank/DDBJ databases">
        <authorList>
            <person name="Ploux O."/>
        </authorList>
    </citation>
    <scope>NUCLEOTIDE SEQUENCE [LARGE SCALE GENOMIC DNA]</scope>
    <source>
        <strain evidence="4 5">UAMH 11012</strain>
    </source>
</reference>
<dbReference type="OrthoDB" id="3488610at2759"/>
<keyword evidence="5" id="KW-1185">Reference proteome</keyword>
<evidence type="ECO:0000313" key="5">
    <source>
        <dbReference type="Proteomes" id="UP000184330"/>
    </source>
</evidence>
<proteinExistence type="inferred from homology"/>
<comment type="pathway">
    <text evidence="3">Amino-acid biosynthesis; L-proline biosynthesis; L-glutamate 5-semialdehyde from L-ornithine: step 1/1.</text>
</comment>
<dbReference type="InterPro" id="IPR050103">
    <property type="entry name" value="Class-III_PLP-dep_AT"/>
</dbReference>
<keyword evidence="3" id="KW-0032">Aminotransferase</keyword>
<dbReference type="AlphaFoldDB" id="A0A1L7XT14"/>
<dbReference type="Proteomes" id="UP000184330">
    <property type="component" value="Unassembled WGS sequence"/>
</dbReference>
<gene>
    <name evidence="4" type="ORF">PAC_18060</name>
</gene>
<dbReference type="SUPFAM" id="SSF53383">
    <property type="entry name" value="PLP-dependent transferases"/>
    <property type="match status" value="1"/>
</dbReference>
<dbReference type="GO" id="GO:0042802">
    <property type="term" value="F:identical protein binding"/>
    <property type="evidence" value="ECO:0007669"/>
    <property type="project" value="TreeGrafter"/>
</dbReference>
<dbReference type="InterPro" id="IPR015422">
    <property type="entry name" value="PyrdxlP-dep_Trfase_small"/>
</dbReference>
<organism evidence="4 5">
    <name type="scientific">Phialocephala subalpina</name>
    <dbReference type="NCBI Taxonomy" id="576137"/>
    <lineage>
        <taxon>Eukaryota</taxon>
        <taxon>Fungi</taxon>
        <taxon>Dikarya</taxon>
        <taxon>Ascomycota</taxon>
        <taxon>Pezizomycotina</taxon>
        <taxon>Leotiomycetes</taxon>
        <taxon>Helotiales</taxon>
        <taxon>Mollisiaceae</taxon>
        <taxon>Phialocephala</taxon>
        <taxon>Phialocephala fortinii species complex</taxon>
    </lineage>
</organism>
<keyword evidence="3" id="KW-0663">Pyridoxal phosphate</keyword>
<dbReference type="GO" id="GO:0055129">
    <property type="term" value="P:L-proline biosynthetic process"/>
    <property type="evidence" value="ECO:0007669"/>
    <property type="project" value="UniProtKB-UniPathway"/>
</dbReference>
<dbReference type="UniPathway" id="UPA00098">
    <property type="reaction ID" value="UER00358"/>
</dbReference>
<dbReference type="InterPro" id="IPR005814">
    <property type="entry name" value="Aminotrans_3"/>
</dbReference>
<name>A0A1L7XT14_9HELO</name>
<sequence length="125" mass="13714">MAPSVLSPTEALIKSDDFVDHLGAGAARGTEMQANSDIQSATNSIMKDEKKYSVVGMPTLPVVMARGSGAFLWDINGKKYIDFNAGFLSVNQGHCHPRIVVTMIEQWRLLTLPSRVIQSVLRVIR</sequence>
<dbReference type="PANTHER" id="PTHR11986:SF18">
    <property type="entry name" value="ORNITHINE AMINOTRANSFERASE, MITOCHONDRIAL"/>
    <property type="match status" value="1"/>
</dbReference>
<dbReference type="GO" id="GO:0004587">
    <property type="term" value="F:ornithine aminotransferase activity"/>
    <property type="evidence" value="ECO:0007669"/>
    <property type="project" value="UniProtKB-EC"/>
</dbReference>
<accession>A0A1L7XT14</accession>
<comment type="catalytic activity">
    <reaction evidence="3">
        <text>a 2-oxocarboxylate + L-ornithine = L-glutamate 5-semialdehyde + an L-alpha-amino acid</text>
        <dbReference type="Rhea" id="RHEA:13877"/>
        <dbReference type="ChEBI" id="CHEBI:35179"/>
        <dbReference type="ChEBI" id="CHEBI:46911"/>
        <dbReference type="ChEBI" id="CHEBI:58066"/>
        <dbReference type="ChEBI" id="CHEBI:59869"/>
        <dbReference type="EC" id="2.6.1.13"/>
    </reaction>
</comment>
<dbReference type="InterPro" id="IPR015424">
    <property type="entry name" value="PyrdxlP-dep_Trfase"/>
</dbReference>
<dbReference type="EC" id="2.6.1.13" evidence="3"/>
<dbReference type="STRING" id="576137.A0A1L7XT14"/>
<dbReference type="Gene3D" id="3.90.1150.10">
    <property type="entry name" value="Aspartate Aminotransferase, domain 1"/>
    <property type="match status" value="1"/>
</dbReference>
<comment type="similarity">
    <text evidence="2 3">Belongs to the class-III pyridoxal-phosphate-dependent aminotransferase family.</text>
</comment>
<evidence type="ECO:0000256" key="1">
    <source>
        <dbReference type="ARBA" id="ARBA00001933"/>
    </source>
</evidence>
<dbReference type="PANTHER" id="PTHR11986">
    <property type="entry name" value="AMINOTRANSFERASE CLASS III"/>
    <property type="match status" value="1"/>
</dbReference>
<keyword evidence="3" id="KW-0808">Transferase</keyword>